<evidence type="ECO:0000256" key="4">
    <source>
        <dbReference type="ARBA" id="ARBA00023172"/>
    </source>
</evidence>
<evidence type="ECO:0000256" key="5">
    <source>
        <dbReference type="PIRSR" id="PIRSR606118-50"/>
    </source>
</evidence>
<dbReference type="RefSeq" id="WP_173712501.1">
    <property type="nucleotide sequence ID" value="NZ_JABSWW010000002.1"/>
</dbReference>
<evidence type="ECO:0000256" key="2">
    <source>
        <dbReference type="ARBA" id="ARBA00022908"/>
    </source>
</evidence>
<feature type="domain" description="Resolvase/invertase-type recombinase catalytic" evidence="7">
    <location>
        <begin position="3"/>
        <end position="143"/>
    </location>
</feature>
<dbReference type="EMBL" id="JABSWW010000002">
    <property type="protein sequence ID" value="NRT92355.1"/>
    <property type="molecule type" value="Genomic_DNA"/>
</dbReference>
<sequence>MKKIFGYCRVSSNSQNLSRQLEELNKQGIDDRDIFCDKQSGKDFNREQYKLLKKMVRSGDCVMVTELDRFGRDMNEIKEELHWFTRNEIEVRILDLPLLSGVGLETKFINGILLELFTYLAEKEREKIRSRQAQGIKIAKEEGKYKGRKKMDIEGFEETVGEWRAKKISALEACRKLGISSPTFYRRISEI</sequence>
<dbReference type="InterPro" id="IPR006119">
    <property type="entry name" value="Resolv_N"/>
</dbReference>
<dbReference type="Gene3D" id="3.40.50.1390">
    <property type="entry name" value="Resolvase, N-terminal catalytic domain"/>
    <property type="match status" value="1"/>
</dbReference>
<dbReference type="PROSITE" id="PS00397">
    <property type="entry name" value="RECOMBINASES_1"/>
    <property type="match status" value="1"/>
</dbReference>
<keyword evidence="2" id="KW-0229">DNA integration</keyword>
<dbReference type="Proteomes" id="UP001193748">
    <property type="component" value="Unassembled WGS sequence"/>
</dbReference>
<dbReference type="InterPro" id="IPR006118">
    <property type="entry name" value="Recombinase_CS"/>
</dbReference>
<dbReference type="GO" id="GO:0015074">
    <property type="term" value="P:DNA integration"/>
    <property type="evidence" value="ECO:0007669"/>
    <property type="project" value="UniProtKB-KW"/>
</dbReference>
<reference evidence="8" key="2">
    <citation type="journal article" date="2022" name="Nat. Biotechnol.">
        <title>Carbon-negative production of acetone and isopropanol by gas fermentation at industrial pilot scale.</title>
        <authorList>
            <person name="Liew F.E."/>
            <person name="Nogle R."/>
            <person name="Abdalla T."/>
            <person name="Rasor B.J."/>
            <person name="Canter C."/>
            <person name="Jensen R.O."/>
            <person name="Wang L."/>
            <person name="Strutz J."/>
            <person name="Chirania P."/>
            <person name="De Tissera S."/>
            <person name="Mueller A.P."/>
            <person name="Ruan Z."/>
            <person name="Gao A."/>
            <person name="Tran L."/>
            <person name="Engle N.L."/>
            <person name="Bromley J.C."/>
            <person name="Daniell J."/>
            <person name="Conrado R."/>
            <person name="Tschaplinski T.J."/>
            <person name="Giannone R.J."/>
            <person name="Hettich R.L."/>
            <person name="Karim A.S."/>
            <person name="Simpson S.D."/>
            <person name="Brown S.D."/>
            <person name="Leang C."/>
            <person name="Jewett M.C."/>
            <person name="Kopke M."/>
        </authorList>
    </citation>
    <scope>NUCLEOTIDE SEQUENCE</scope>
    <source>
        <strain evidence="8">DJ080</strain>
    </source>
</reference>
<dbReference type="Pfam" id="PF00239">
    <property type="entry name" value="Resolvase"/>
    <property type="match status" value="1"/>
</dbReference>
<evidence type="ECO:0000256" key="6">
    <source>
        <dbReference type="PROSITE-ProRule" id="PRU10137"/>
    </source>
</evidence>
<dbReference type="GO" id="GO:0003677">
    <property type="term" value="F:DNA binding"/>
    <property type="evidence" value="ECO:0007669"/>
    <property type="project" value="UniProtKB-KW"/>
</dbReference>
<organism evidence="8 9">
    <name type="scientific">Clostridium beijerinckii</name>
    <name type="common">Clostridium MP</name>
    <dbReference type="NCBI Taxonomy" id="1520"/>
    <lineage>
        <taxon>Bacteria</taxon>
        <taxon>Bacillati</taxon>
        <taxon>Bacillota</taxon>
        <taxon>Clostridia</taxon>
        <taxon>Eubacteriales</taxon>
        <taxon>Clostridiaceae</taxon>
        <taxon>Clostridium</taxon>
    </lineage>
</organism>
<dbReference type="InterPro" id="IPR050639">
    <property type="entry name" value="SSR_resolvase"/>
</dbReference>
<dbReference type="SUPFAM" id="SSF53041">
    <property type="entry name" value="Resolvase-like"/>
    <property type="match status" value="1"/>
</dbReference>
<evidence type="ECO:0000256" key="1">
    <source>
        <dbReference type="ARBA" id="ARBA00009913"/>
    </source>
</evidence>
<keyword evidence="3" id="KW-0238">DNA-binding</keyword>
<gene>
    <name evidence="8" type="ORF">B0H41_006176</name>
</gene>
<accession>A0AAX0BAJ8</accession>
<comment type="similarity">
    <text evidence="1">Belongs to the site-specific recombinase resolvase family.</text>
</comment>
<dbReference type="PANTHER" id="PTHR30461">
    <property type="entry name" value="DNA-INVERTASE FROM LAMBDOID PROPHAGE"/>
    <property type="match status" value="1"/>
</dbReference>
<name>A0AAX0BAJ8_CLOBE</name>
<dbReference type="InterPro" id="IPR036162">
    <property type="entry name" value="Resolvase-like_N_sf"/>
</dbReference>
<evidence type="ECO:0000313" key="8">
    <source>
        <dbReference type="EMBL" id="NRT92355.1"/>
    </source>
</evidence>
<dbReference type="AlphaFoldDB" id="A0AAX0BAJ8"/>
<keyword evidence="4" id="KW-0233">DNA recombination</keyword>
<reference evidence="8" key="1">
    <citation type="submission" date="2020-05" db="EMBL/GenBank/DDBJ databases">
        <authorList>
            <person name="Brown S."/>
            <person name="Huntemann M."/>
            <person name="Clum A."/>
            <person name="Spunde A."/>
            <person name="Palaniappan K."/>
            <person name="Ritter S."/>
            <person name="Mikhailova N."/>
            <person name="Chen I.-M."/>
            <person name="Stamatis D."/>
            <person name="Reddy T."/>
            <person name="O'Malley R."/>
            <person name="Daum C."/>
            <person name="Shapiro N."/>
            <person name="Ivanova N."/>
            <person name="Kyrpides N."/>
            <person name="Woyke T."/>
        </authorList>
    </citation>
    <scope>NUCLEOTIDE SEQUENCE</scope>
    <source>
        <strain evidence="8">DJ080</strain>
    </source>
</reference>
<evidence type="ECO:0000256" key="3">
    <source>
        <dbReference type="ARBA" id="ARBA00023125"/>
    </source>
</evidence>
<feature type="active site" description="O-(5'-phospho-DNA)-serine intermediate" evidence="5 6">
    <location>
        <position position="11"/>
    </location>
</feature>
<dbReference type="SMART" id="SM00857">
    <property type="entry name" value="Resolvase"/>
    <property type="match status" value="1"/>
</dbReference>
<dbReference type="CDD" id="cd03768">
    <property type="entry name" value="SR_ResInv"/>
    <property type="match status" value="1"/>
</dbReference>
<dbReference type="PROSITE" id="PS51736">
    <property type="entry name" value="RECOMBINASES_3"/>
    <property type="match status" value="1"/>
</dbReference>
<dbReference type="PANTHER" id="PTHR30461:SF26">
    <property type="entry name" value="RESOLVASE HOMOLOG YNEB"/>
    <property type="match status" value="1"/>
</dbReference>
<evidence type="ECO:0000313" key="9">
    <source>
        <dbReference type="Proteomes" id="UP001193748"/>
    </source>
</evidence>
<dbReference type="GO" id="GO:0000150">
    <property type="term" value="F:DNA strand exchange activity"/>
    <property type="evidence" value="ECO:0007669"/>
    <property type="project" value="InterPro"/>
</dbReference>
<proteinExistence type="inferred from homology"/>
<comment type="caution">
    <text evidence="8">The sequence shown here is derived from an EMBL/GenBank/DDBJ whole genome shotgun (WGS) entry which is preliminary data.</text>
</comment>
<evidence type="ECO:0000259" key="7">
    <source>
        <dbReference type="PROSITE" id="PS51736"/>
    </source>
</evidence>
<protein>
    <submittedName>
        <fullName evidence="8">DNA invertase Pin-like site-specific DNA recombinase</fullName>
    </submittedName>
</protein>